<dbReference type="InterPro" id="IPR029062">
    <property type="entry name" value="Class_I_gatase-like"/>
</dbReference>
<sequence length="338" mass="35843">MAAPHRVAVLALPGVIPFELGIPSRIFGAANDEGAPPRYEVAVCTLDGGPVQTEAGFGITVDHGLELLASADTVVLPPFHPLDAVAPGSPVAAGLASALASLPAGTRKVAICTAAYALAECGLLDGRPATTHWHEAAEFQRRHPLVKVDAGVLFVDDGDVLTSAGVASGVDLCLHIVRRDHGSDVAAQAARRCVVPPWRDGGQAQYVERPVPAESGSGTAATREWALRRLAEPLSLQQLAVHARMSVRTFTRRFRDEVGLTPGQWLIRQRVDHARGLLESTDLPVELVARRSGFGTALSLRQHLRAAAGVSPADYRRTFRARDSAHHDVSVGADTVRP</sequence>
<evidence type="ECO:0000313" key="5">
    <source>
        <dbReference type="Proteomes" id="UP001595816"/>
    </source>
</evidence>
<dbReference type="Gene3D" id="1.10.10.60">
    <property type="entry name" value="Homeodomain-like"/>
    <property type="match status" value="1"/>
</dbReference>
<dbReference type="EMBL" id="JBHSAY010000014">
    <property type="protein sequence ID" value="MFC4133810.1"/>
    <property type="molecule type" value="Genomic_DNA"/>
</dbReference>
<dbReference type="PROSITE" id="PS01124">
    <property type="entry name" value="HTH_ARAC_FAMILY_2"/>
    <property type="match status" value="1"/>
</dbReference>
<dbReference type="Pfam" id="PF12833">
    <property type="entry name" value="HTH_18"/>
    <property type="match status" value="1"/>
</dbReference>
<dbReference type="Proteomes" id="UP001595816">
    <property type="component" value="Unassembled WGS sequence"/>
</dbReference>
<dbReference type="PANTHER" id="PTHR43130:SF3">
    <property type="entry name" value="HTH-TYPE TRANSCRIPTIONAL REGULATOR RV1931C"/>
    <property type="match status" value="1"/>
</dbReference>
<dbReference type="Pfam" id="PF01965">
    <property type="entry name" value="DJ-1_PfpI"/>
    <property type="match status" value="1"/>
</dbReference>
<protein>
    <submittedName>
        <fullName evidence="4">GlxA family transcriptional regulator</fullName>
    </submittedName>
</protein>
<dbReference type="InterPro" id="IPR018060">
    <property type="entry name" value="HTH_AraC"/>
</dbReference>
<accession>A0ABV8LSR6</accession>
<keyword evidence="1" id="KW-0805">Transcription regulation</keyword>
<dbReference type="InterPro" id="IPR009057">
    <property type="entry name" value="Homeodomain-like_sf"/>
</dbReference>
<evidence type="ECO:0000256" key="2">
    <source>
        <dbReference type="ARBA" id="ARBA00023163"/>
    </source>
</evidence>
<evidence type="ECO:0000259" key="3">
    <source>
        <dbReference type="PROSITE" id="PS01124"/>
    </source>
</evidence>
<feature type="domain" description="HTH araC/xylS-type" evidence="3">
    <location>
        <begin position="220"/>
        <end position="318"/>
    </location>
</feature>
<comment type="caution">
    <text evidence="4">The sequence shown here is derived from an EMBL/GenBank/DDBJ whole genome shotgun (WGS) entry which is preliminary data.</text>
</comment>
<dbReference type="RefSeq" id="WP_253755884.1">
    <property type="nucleotide sequence ID" value="NZ_JAMZDZ010000001.1"/>
</dbReference>
<dbReference type="InterPro" id="IPR002818">
    <property type="entry name" value="DJ-1/PfpI"/>
</dbReference>
<organism evidence="4 5">
    <name type="scientific">Hamadaea flava</name>
    <dbReference type="NCBI Taxonomy" id="1742688"/>
    <lineage>
        <taxon>Bacteria</taxon>
        <taxon>Bacillati</taxon>
        <taxon>Actinomycetota</taxon>
        <taxon>Actinomycetes</taxon>
        <taxon>Micromonosporales</taxon>
        <taxon>Micromonosporaceae</taxon>
        <taxon>Hamadaea</taxon>
    </lineage>
</organism>
<gene>
    <name evidence="4" type="ORF">ACFOZ4_24625</name>
</gene>
<dbReference type="CDD" id="cd03137">
    <property type="entry name" value="GATase1_AraC_1"/>
    <property type="match status" value="1"/>
</dbReference>
<proteinExistence type="predicted"/>
<dbReference type="SUPFAM" id="SSF46689">
    <property type="entry name" value="Homeodomain-like"/>
    <property type="match status" value="2"/>
</dbReference>
<dbReference type="SMART" id="SM00342">
    <property type="entry name" value="HTH_ARAC"/>
    <property type="match status" value="1"/>
</dbReference>
<evidence type="ECO:0000313" key="4">
    <source>
        <dbReference type="EMBL" id="MFC4133810.1"/>
    </source>
</evidence>
<evidence type="ECO:0000256" key="1">
    <source>
        <dbReference type="ARBA" id="ARBA00023015"/>
    </source>
</evidence>
<reference evidence="5" key="1">
    <citation type="journal article" date="2019" name="Int. J. Syst. Evol. Microbiol.">
        <title>The Global Catalogue of Microorganisms (GCM) 10K type strain sequencing project: providing services to taxonomists for standard genome sequencing and annotation.</title>
        <authorList>
            <consortium name="The Broad Institute Genomics Platform"/>
            <consortium name="The Broad Institute Genome Sequencing Center for Infectious Disease"/>
            <person name="Wu L."/>
            <person name="Ma J."/>
        </authorList>
    </citation>
    <scope>NUCLEOTIDE SEQUENCE [LARGE SCALE GENOMIC DNA]</scope>
    <source>
        <strain evidence="5">CGMCC 4.7289</strain>
    </source>
</reference>
<dbReference type="InterPro" id="IPR052158">
    <property type="entry name" value="INH-QAR"/>
</dbReference>
<dbReference type="SUPFAM" id="SSF52317">
    <property type="entry name" value="Class I glutamine amidotransferase-like"/>
    <property type="match status" value="1"/>
</dbReference>
<name>A0ABV8LSR6_9ACTN</name>
<keyword evidence="2" id="KW-0804">Transcription</keyword>
<dbReference type="PANTHER" id="PTHR43130">
    <property type="entry name" value="ARAC-FAMILY TRANSCRIPTIONAL REGULATOR"/>
    <property type="match status" value="1"/>
</dbReference>
<keyword evidence="5" id="KW-1185">Reference proteome</keyword>
<dbReference type="Gene3D" id="3.40.50.880">
    <property type="match status" value="1"/>
</dbReference>